<evidence type="ECO:0000259" key="10">
    <source>
        <dbReference type="Pfam" id="PF04209"/>
    </source>
</evidence>
<feature type="region of interest" description="Disordered" evidence="9">
    <location>
        <begin position="1"/>
        <end position="36"/>
    </location>
</feature>
<dbReference type="Pfam" id="PF04209">
    <property type="entry name" value="HgmA_C"/>
    <property type="match status" value="1"/>
</dbReference>
<feature type="binding site" evidence="8">
    <location>
        <position position="359"/>
    </location>
    <ligand>
        <name>Fe cation</name>
        <dbReference type="ChEBI" id="CHEBI:24875"/>
    </ligand>
</feature>
<evidence type="ECO:0000313" key="13">
    <source>
        <dbReference type="Proteomes" id="UP000199341"/>
    </source>
</evidence>
<dbReference type="InterPro" id="IPR046452">
    <property type="entry name" value="HgmA_N"/>
</dbReference>
<feature type="active site" description="Proton acceptor" evidence="7">
    <location>
        <position position="310"/>
    </location>
</feature>
<comment type="cofactor">
    <cofactor evidence="1 8">
        <name>Fe cation</name>
        <dbReference type="ChEBI" id="CHEBI:24875"/>
    </cofactor>
</comment>
<evidence type="ECO:0000256" key="7">
    <source>
        <dbReference type="PIRSR" id="PIRSR605708-1"/>
    </source>
</evidence>
<keyword evidence="13" id="KW-1185">Reference proteome</keyword>
<keyword evidence="4 12" id="KW-0223">Dioxygenase</keyword>
<dbReference type="PANTHER" id="PTHR11056:SF0">
    <property type="entry name" value="HOMOGENTISATE 1,2-DIOXYGENASE"/>
    <property type="match status" value="1"/>
</dbReference>
<accession>A0A1H0PWW5</accession>
<feature type="binding site" evidence="8">
    <location>
        <position position="395"/>
    </location>
    <ligand>
        <name>Fe cation</name>
        <dbReference type="ChEBI" id="CHEBI:24875"/>
    </ligand>
</feature>
<evidence type="ECO:0000256" key="2">
    <source>
        <dbReference type="ARBA" id="ARBA00007757"/>
    </source>
</evidence>
<proteinExistence type="inferred from homology"/>
<feature type="compositionally biased region" description="Basic and acidic residues" evidence="9">
    <location>
        <begin position="1"/>
        <end position="10"/>
    </location>
</feature>
<keyword evidence="3 8" id="KW-0479">Metal-binding</keyword>
<evidence type="ECO:0000256" key="9">
    <source>
        <dbReference type="SAM" id="MobiDB-lite"/>
    </source>
</evidence>
<dbReference type="Proteomes" id="UP000199341">
    <property type="component" value="Unassembled WGS sequence"/>
</dbReference>
<reference evidence="12 13" key="1">
    <citation type="submission" date="2016-10" db="EMBL/GenBank/DDBJ databases">
        <authorList>
            <person name="de Groot N.N."/>
        </authorList>
    </citation>
    <scope>NUCLEOTIDE SEQUENCE [LARGE SCALE GENOMIC DNA]</scope>
    <source>
        <strain evidence="12 13">CGMCC 4.2022</strain>
    </source>
</reference>
<evidence type="ECO:0000313" key="12">
    <source>
        <dbReference type="EMBL" id="SDP09026.1"/>
    </source>
</evidence>
<keyword evidence="5" id="KW-0560">Oxidoreductase</keyword>
<evidence type="ECO:0000259" key="11">
    <source>
        <dbReference type="Pfam" id="PF20510"/>
    </source>
</evidence>
<dbReference type="EMBL" id="FNIE01000017">
    <property type="protein sequence ID" value="SDP09026.1"/>
    <property type="molecule type" value="Genomic_DNA"/>
</dbReference>
<feature type="binding site" evidence="8">
    <location>
        <position position="395"/>
    </location>
    <ligand>
        <name>homogentisate</name>
        <dbReference type="ChEBI" id="CHEBI:16169"/>
    </ligand>
</feature>
<evidence type="ECO:0000256" key="6">
    <source>
        <dbReference type="ARBA" id="ARBA00023004"/>
    </source>
</evidence>
<dbReference type="SUPFAM" id="SSF51182">
    <property type="entry name" value="RmlC-like cupins"/>
    <property type="match status" value="1"/>
</dbReference>
<dbReference type="InterPro" id="IPR011051">
    <property type="entry name" value="RmlC_Cupin_sf"/>
</dbReference>
<dbReference type="OrthoDB" id="9811253at2"/>
<dbReference type="AlphaFoldDB" id="A0A1H0PWW5"/>
<dbReference type="GO" id="GO:0046872">
    <property type="term" value="F:metal ion binding"/>
    <property type="evidence" value="ECO:0007669"/>
    <property type="project" value="UniProtKB-KW"/>
</dbReference>
<gene>
    <name evidence="12" type="ORF">SAMN05216259_11723</name>
</gene>
<dbReference type="STRING" id="310781.SAMN05216259_11723"/>
<feature type="binding site" evidence="8">
    <location>
        <position position="353"/>
    </location>
    <ligand>
        <name>Fe cation</name>
        <dbReference type="ChEBI" id="CHEBI:24875"/>
    </ligand>
</feature>
<dbReference type="Gene3D" id="2.60.120.10">
    <property type="entry name" value="Jelly Rolls"/>
    <property type="match status" value="1"/>
</dbReference>
<dbReference type="InterPro" id="IPR046451">
    <property type="entry name" value="HgmA_C"/>
</dbReference>
<evidence type="ECO:0000256" key="5">
    <source>
        <dbReference type="ARBA" id="ARBA00023002"/>
    </source>
</evidence>
<feature type="domain" description="Homogentisate 1,2-dioxygenase C-terminal" evidence="10">
    <location>
        <begin position="298"/>
        <end position="456"/>
    </location>
</feature>
<feature type="domain" description="Homogentisate 1,2-dioxygenase N-terminal" evidence="11">
    <location>
        <begin position="23"/>
        <end position="297"/>
    </location>
</feature>
<dbReference type="RefSeq" id="WP_093787637.1">
    <property type="nucleotide sequence ID" value="NZ_FNIE01000017.1"/>
</dbReference>
<sequence length="470" mass="50661">MGRNTLETRAEPQAADGDEPTSYVTGFGNEHSSEALPGALPVGQNNPKRPAYGLYTEQLNGTSFLVPRATMRRSWLYRIRPSVVHPHFTRMDNGMIRSGPFTDSGAEPNKVAWSAVSEPAPGTDFISGLVTQGGFGSPESSSGMAVHWYCANTSMPDRVMSNTDGEFVIIPTKRTVMVRTEFGRLSVPPGHIALIPRAVKFSVDLLSSSSGGAGAASGIVVENYGAPFVLPELGVLGANGLANARDFEAPVAAYEDSARPVEVVQKTGGNLWTATYDHSPFDVVAWHGTHVPYRYDLSRFQMVHSTSFDHTDPSIATLLVSPTGLPGVNNIDLFTASRGWFAQRNTFRPNWYHRNVATEYIVRISAPEGTPEEDLKAGSWSEVGYTEVVNQLTPHGVPPSAWEYATDAGEDPIPLDFGLLLGFEAPHPLVLTSAAATSDRRLPDDQPMFDGLISHFTGPASGSAQSVERS</sequence>
<protein>
    <submittedName>
        <fullName evidence="12">Homogentisate 1,2-dioxygenase</fullName>
    </submittedName>
</protein>
<organism evidence="12 13">
    <name type="scientific">Actinacidiphila guanduensis</name>
    <dbReference type="NCBI Taxonomy" id="310781"/>
    <lineage>
        <taxon>Bacteria</taxon>
        <taxon>Bacillati</taxon>
        <taxon>Actinomycetota</taxon>
        <taxon>Actinomycetes</taxon>
        <taxon>Kitasatosporales</taxon>
        <taxon>Streptomycetaceae</taxon>
        <taxon>Actinacidiphila</taxon>
    </lineage>
</organism>
<evidence type="ECO:0000256" key="4">
    <source>
        <dbReference type="ARBA" id="ARBA00022964"/>
    </source>
</evidence>
<evidence type="ECO:0000256" key="8">
    <source>
        <dbReference type="PIRSR" id="PIRSR605708-2"/>
    </source>
</evidence>
<dbReference type="GO" id="GO:0006570">
    <property type="term" value="P:tyrosine metabolic process"/>
    <property type="evidence" value="ECO:0007669"/>
    <property type="project" value="InterPro"/>
</dbReference>
<keyword evidence="6 8" id="KW-0408">Iron</keyword>
<name>A0A1H0PWW5_9ACTN</name>
<evidence type="ECO:0000256" key="3">
    <source>
        <dbReference type="ARBA" id="ARBA00022723"/>
    </source>
</evidence>
<dbReference type="InterPro" id="IPR005708">
    <property type="entry name" value="Homogentis_dOase"/>
</dbReference>
<evidence type="ECO:0000256" key="1">
    <source>
        <dbReference type="ARBA" id="ARBA00001962"/>
    </source>
</evidence>
<dbReference type="Pfam" id="PF20510">
    <property type="entry name" value="HgmA_N"/>
    <property type="match status" value="1"/>
</dbReference>
<dbReference type="GO" id="GO:0006559">
    <property type="term" value="P:L-phenylalanine catabolic process"/>
    <property type="evidence" value="ECO:0007669"/>
    <property type="project" value="InterPro"/>
</dbReference>
<dbReference type="GO" id="GO:0004411">
    <property type="term" value="F:homogentisate 1,2-dioxygenase activity"/>
    <property type="evidence" value="ECO:0007669"/>
    <property type="project" value="InterPro"/>
</dbReference>
<dbReference type="InterPro" id="IPR014710">
    <property type="entry name" value="RmlC-like_jellyroll"/>
</dbReference>
<comment type="similarity">
    <text evidence="2">Belongs to the homogentisate dioxygenase family.</text>
</comment>
<dbReference type="GO" id="GO:0005737">
    <property type="term" value="C:cytoplasm"/>
    <property type="evidence" value="ECO:0007669"/>
    <property type="project" value="TreeGrafter"/>
</dbReference>
<dbReference type="PANTHER" id="PTHR11056">
    <property type="entry name" value="HOMOGENTISATE 1,2-DIOXYGENASE"/>
    <property type="match status" value="1"/>
</dbReference>